<comment type="caution">
    <text evidence="1">The sequence shown here is derived from an EMBL/GenBank/DDBJ whole genome shotgun (WGS) entry which is preliminary data.</text>
</comment>
<reference evidence="1 2" key="1">
    <citation type="submission" date="2023-10" db="EMBL/GenBank/DDBJ databases">
        <authorList>
            <person name="Botero Cardona J."/>
        </authorList>
    </citation>
    <scope>NUCLEOTIDE SEQUENCE [LARGE SCALE GENOMIC DNA]</scope>
    <source>
        <strain evidence="1 2">R-55214</strain>
    </source>
</reference>
<gene>
    <name evidence="1" type="ORF">R55214_HHFBAMCI_01033</name>
</gene>
<organism evidence="1 2">
    <name type="scientific">Fructobacillus evanidus</name>
    <dbReference type="NCBI Taxonomy" id="3064281"/>
    <lineage>
        <taxon>Bacteria</taxon>
        <taxon>Bacillati</taxon>
        <taxon>Bacillota</taxon>
        <taxon>Bacilli</taxon>
        <taxon>Lactobacillales</taxon>
        <taxon>Lactobacillaceae</taxon>
        <taxon>Fructobacillus</taxon>
    </lineage>
</organism>
<sequence length="101" mass="11586">MNKIKRIRYRSLSDFVKESPQTPTAILKDGRLFEVWANGLIGEPKTIDVEGKPREFREKLSLTQGMQQIKTMKVGRVLVAERVNDVLCFTSKALRGKHLRS</sequence>
<dbReference type="Proteomes" id="UP001314166">
    <property type="component" value="Unassembled WGS sequence"/>
</dbReference>
<dbReference type="RefSeq" id="WP_338343784.1">
    <property type="nucleotide sequence ID" value="NZ_CAUZLH010000003.1"/>
</dbReference>
<dbReference type="EMBL" id="CAUZMB010000005">
    <property type="protein sequence ID" value="CAK1245571.1"/>
    <property type="molecule type" value="Genomic_DNA"/>
</dbReference>
<proteinExistence type="predicted"/>
<name>A0ABN9YYU9_9LACO</name>
<evidence type="ECO:0000313" key="2">
    <source>
        <dbReference type="Proteomes" id="UP001314166"/>
    </source>
</evidence>
<evidence type="ECO:0000313" key="1">
    <source>
        <dbReference type="EMBL" id="CAK1245571.1"/>
    </source>
</evidence>
<accession>A0ABN9YYU9</accession>
<protein>
    <submittedName>
        <fullName evidence="1">Uncharacterized protein</fullName>
    </submittedName>
</protein>
<keyword evidence="2" id="KW-1185">Reference proteome</keyword>